<dbReference type="VEuPathDB" id="VectorBase:ACHR014308"/>
<reference evidence="2" key="2">
    <citation type="submission" date="2020-05" db="UniProtKB">
        <authorList>
            <consortium name="EnsemblMetazoa"/>
        </authorList>
    </citation>
    <scope>IDENTIFICATION</scope>
    <source>
        <strain evidence="2">ACHKN1017</strain>
    </source>
</reference>
<dbReference type="AlphaFoldDB" id="A0A182KIN8"/>
<organism evidence="2 3">
    <name type="scientific">Anopheles christyi</name>
    <dbReference type="NCBI Taxonomy" id="43041"/>
    <lineage>
        <taxon>Eukaryota</taxon>
        <taxon>Metazoa</taxon>
        <taxon>Ecdysozoa</taxon>
        <taxon>Arthropoda</taxon>
        <taxon>Hexapoda</taxon>
        <taxon>Insecta</taxon>
        <taxon>Pterygota</taxon>
        <taxon>Neoptera</taxon>
        <taxon>Endopterygota</taxon>
        <taxon>Diptera</taxon>
        <taxon>Nematocera</taxon>
        <taxon>Culicoidea</taxon>
        <taxon>Culicidae</taxon>
        <taxon>Anophelinae</taxon>
        <taxon>Anopheles</taxon>
    </lineage>
</organism>
<sequence>MCVRNCLRSATDAFVLGPASCLLARARSSFSADKHREKTASPMSVTGTP</sequence>
<evidence type="ECO:0000313" key="3">
    <source>
        <dbReference type="Proteomes" id="UP000075881"/>
    </source>
</evidence>
<evidence type="ECO:0000313" key="2">
    <source>
        <dbReference type="EnsemblMetazoa" id="ACHR014308-PA"/>
    </source>
</evidence>
<name>A0A182KIN8_9DIPT</name>
<feature type="region of interest" description="Disordered" evidence="1">
    <location>
        <begin position="29"/>
        <end position="49"/>
    </location>
</feature>
<protein>
    <submittedName>
        <fullName evidence="2">Uncharacterized protein</fullName>
    </submittedName>
</protein>
<dbReference type="Proteomes" id="UP000075881">
    <property type="component" value="Unassembled WGS sequence"/>
</dbReference>
<keyword evidence="3" id="KW-1185">Reference proteome</keyword>
<reference evidence="3" key="1">
    <citation type="submission" date="2013-03" db="EMBL/GenBank/DDBJ databases">
        <title>The Genome Sequence of Anopheles christyi ACHKN1017.</title>
        <authorList>
            <consortium name="The Broad Institute Genomics Platform"/>
            <person name="Neafsey D.E."/>
            <person name="Besansky N."/>
            <person name="Walker B."/>
            <person name="Young S.K."/>
            <person name="Zeng Q."/>
            <person name="Gargeya S."/>
            <person name="Fitzgerald M."/>
            <person name="Haas B."/>
            <person name="Abouelleil A."/>
            <person name="Allen A.W."/>
            <person name="Alvarado L."/>
            <person name="Arachchi H.M."/>
            <person name="Berlin A.M."/>
            <person name="Chapman S.B."/>
            <person name="Gainer-Dewar J."/>
            <person name="Goldberg J."/>
            <person name="Griggs A."/>
            <person name="Gujja S."/>
            <person name="Hansen M."/>
            <person name="Howarth C."/>
            <person name="Imamovic A."/>
            <person name="Ireland A."/>
            <person name="Larimer J."/>
            <person name="McCowan C."/>
            <person name="Murphy C."/>
            <person name="Pearson M."/>
            <person name="Poon T.W."/>
            <person name="Priest M."/>
            <person name="Roberts A."/>
            <person name="Saif S."/>
            <person name="Shea T."/>
            <person name="Sisk P."/>
            <person name="Sykes S."/>
            <person name="Wortman J."/>
            <person name="Nusbaum C."/>
            <person name="Birren B."/>
        </authorList>
    </citation>
    <scope>NUCLEOTIDE SEQUENCE [LARGE SCALE GENOMIC DNA]</scope>
    <source>
        <strain evidence="3">ACHKN1017</strain>
    </source>
</reference>
<evidence type="ECO:0000256" key="1">
    <source>
        <dbReference type="SAM" id="MobiDB-lite"/>
    </source>
</evidence>
<dbReference type="EnsemblMetazoa" id="ACHR014308-RA">
    <property type="protein sequence ID" value="ACHR014308-PA"/>
    <property type="gene ID" value="ACHR014308"/>
</dbReference>
<accession>A0A182KIN8</accession>
<proteinExistence type="predicted"/>